<dbReference type="GO" id="GO:0019521">
    <property type="term" value="P:D-gluconate metabolic process"/>
    <property type="evidence" value="ECO:0007669"/>
    <property type="project" value="UniProtKB-KW"/>
</dbReference>
<dbReference type="GO" id="GO:0005524">
    <property type="term" value="F:ATP binding"/>
    <property type="evidence" value="ECO:0007669"/>
    <property type="project" value="UniProtKB-KW"/>
</dbReference>
<gene>
    <name evidence="12" type="ORF">ABLG96_06245</name>
</gene>
<evidence type="ECO:0000256" key="4">
    <source>
        <dbReference type="ARBA" id="ARBA00022679"/>
    </source>
</evidence>
<evidence type="ECO:0000256" key="3">
    <source>
        <dbReference type="ARBA" id="ARBA00012054"/>
    </source>
</evidence>
<dbReference type="EMBL" id="CP159218">
    <property type="protein sequence ID" value="XCG65795.1"/>
    <property type="molecule type" value="Genomic_DNA"/>
</dbReference>
<reference evidence="12" key="1">
    <citation type="submission" date="2024-05" db="EMBL/GenBank/DDBJ databases">
        <authorList>
            <person name="Cai S.Y."/>
            <person name="Jin L.M."/>
            <person name="Li H.R."/>
        </authorList>
    </citation>
    <scope>NUCLEOTIDE SEQUENCE</scope>
    <source>
        <strain evidence="12">A5-74</strain>
    </source>
</reference>
<keyword evidence="8" id="KW-0311">Gluconate utilization</keyword>
<dbReference type="AlphaFoldDB" id="A0AAU8DUV1"/>
<evidence type="ECO:0000256" key="5">
    <source>
        <dbReference type="ARBA" id="ARBA00022741"/>
    </source>
</evidence>
<comment type="catalytic activity">
    <reaction evidence="9 10">
        <text>D-gluconate + ATP = 6-phospho-D-gluconate + ADP + H(+)</text>
        <dbReference type="Rhea" id="RHEA:19433"/>
        <dbReference type="ChEBI" id="CHEBI:15378"/>
        <dbReference type="ChEBI" id="CHEBI:18391"/>
        <dbReference type="ChEBI" id="CHEBI:30616"/>
        <dbReference type="ChEBI" id="CHEBI:58759"/>
        <dbReference type="ChEBI" id="CHEBI:456216"/>
        <dbReference type="EC" id="2.7.1.12"/>
    </reaction>
</comment>
<dbReference type="InterPro" id="IPR027417">
    <property type="entry name" value="P-loop_NTPase"/>
</dbReference>
<dbReference type="PANTHER" id="PTHR43442">
    <property type="entry name" value="GLUCONOKINASE-RELATED"/>
    <property type="match status" value="1"/>
</dbReference>
<evidence type="ECO:0000256" key="10">
    <source>
        <dbReference type="RuleBase" id="RU363066"/>
    </source>
</evidence>
<keyword evidence="4 10" id="KW-0808">Transferase</keyword>
<evidence type="ECO:0000256" key="11">
    <source>
        <dbReference type="SAM" id="MobiDB-lite"/>
    </source>
</evidence>
<keyword evidence="6 10" id="KW-0418">Kinase</keyword>
<dbReference type="NCBIfam" id="TIGR01313">
    <property type="entry name" value="therm_gnt_kin"/>
    <property type="match status" value="1"/>
</dbReference>
<evidence type="ECO:0000256" key="1">
    <source>
        <dbReference type="ARBA" id="ARBA00004761"/>
    </source>
</evidence>
<dbReference type="GO" id="GO:0005737">
    <property type="term" value="C:cytoplasm"/>
    <property type="evidence" value="ECO:0007669"/>
    <property type="project" value="TreeGrafter"/>
</dbReference>
<dbReference type="PANTHER" id="PTHR43442:SF3">
    <property type="entry name" value="GLUCONOKINASE-RELATED"/>
    <property type="match status" value="1"/>
</dbReference>
<evidence type="ECO:0000256" key="2">
    <source>
        <dbReference type="ARBA" id="ARBA00008420"/>
    </source>
</evidence>
<feature type="region of interest" description="Disordered" evidence="11">
    <location>
        <begin position="193"/>
        <end position="225"/>
    </location>
</feature>
<name>A0AAU8DUV1_9ACTN</name>
<dbReference type="Pfam" id="PF13671">
    <property type="entry name" value="AAA_33"/>
    <property type="match status" value="1"/>
</dbReference>
<evidence type="ECO:0000256" key="8">
    <source>
        <dbReference type="ARBA" id="ARBA00023064"/>
    </source>
</evidence>
<comment type="similarity">
    <text evidence="2 10">Belongs to the gluconokinase GntK/GntV family.</text>
</comment>
<comment type="pathway">
    <text evidence="1">Carbohydrate acid metabolism.</text>
</comment>
<keyword evidence="5 10" id="KW-0547">Nucleotide-binding</keyword>
<dbReference type="SUPFAM" id="SSF52540">
    <property type="entry name" value="P-loop containing nucleoside triphosphate hydrolases"/>
    <property type="match status" value="1"/>
</dbReference>
<dbReference type="FunFam" id="3.40.50.300:FF:000522">
    <property type="entry name" value="Gluconokinase"/>
    <property type="match status" value="1"/>
</dbReference>
<protein>
    <recommendedName>
        <fullName evidence="3 10">Gluconokinase</fullName>
        <ecNumber evidence="3 10">2.7.1.12</ecNumber>
    </recommendedName>
</protein>
<sequence>MPPGGTARAVPAGSQQPVLVVMGVSGSGKSTVAALLAGQLGWDLGEGDDLHPDENVQKMAAGHPLTDEDRWPWLETVASWIAEHTMAGVPGIITCSALKHSYRNVLRGSSSAANRVVFVFLHAGRDRLARRMATRTDHFMPAALLDSQLSSLQLPTPDEDVLIVEAAGPPGGPDRRPAELAAEVIGRLGLRPEAGSSALGAPSPGTSTAAAHTASAPSDETGDPT</sequence>
<dbReference type="InterPro" id="IPR006001">
    <property type="entry name" value="Therm_gnt_kin"/>
</dbReference>
<evidence type="ECO:0000313" key="12">
    <source>
        <dbReference type="EMBL" id="XCG65795.1"/>
    </source>
</evidence>
<evidence type="ECO:0000256" key="9">
    <source>
        <dbReference type="ARBA" id="ARBA00048090"/>
    </source>
</evidence>
<dbReference type="Gene3D" id="3.40.50.300">
    <property type="entry name" value="P-loop containing nucleotide triphosphate hydrolases"/>
    <property type="match status" value="1"/>
</dbReference>
<dbReference type="GO" id="GO:0046316">
    <property type="term" value="F:gluconokinase activity"/>
    <property type="evidence" value="ECO:0007669"/>
    <property type="project" value="UniProtKB-EC"/>
</dbReference>
<keyword evidence="7 10" id="KW-0067">ATP-binding</keyword>
<feature type="compositionally biased region" description="Low complexity" evidence="11">
    <location>
        <begin position="200"/>
        <end position="218"/>
    </location>
</feature>
<evidence type="ECO:0000256" key="7">
    <source>
        <dbReference type="ARBA" id="ARBA00022840"/>
    </source>
</evidence>
<dbReference type="RefSeq" id="WP_353651399.1">
    <property type="nucleotide sequence ID" value="NZ_CP159218.1"/>
</dbReference>
<dbReference type="EC" id="2.7.1.12" evidence="3 10"/>
<evidence type="ECO:0000256" key="6">
    <source>
        <dbReference type="ARBA" id="ARBA00022777"/>
    </source>
</evidence>
<accession>A0AAU8DUV1</accession>
<dbReference type="CDD" id="cd02021">
    <property type="entry name" value="GntK"/>
    <property type="match status" value="1"/>
</dbReference>
<proteinExistence type="inferred from homology"/>
<organism evidence="12">
    <name type="scientific">Nakamurella sp. A5-74</name>
    <dbReference type="NCBI Taxonomy" id="3158264"/>
    <lineage>
        <taxon>Bacteria</taxon>
        <taxon>Bacillati</taxon>
        <taxon>Actinomycetota</taxon>
        <taxon>Actinomycetes</taxon>
        <taxon>Nakamurellales</taxon>
        <taxon>Nakamurellaceae</taxon>
        <taxon>Nakamurella</taxon>
    </lineage>
</organism>